<evidence type="ECO:0000313" key="1">
    <source>
        <dbReference type="EMBL" id="ADI20005.1"/>
    </source>
</evidence>
<dbReference type="EMBL" id="GU474936">
    <property type="protein sequence ID" value="ADI20005.1"/>
    <property type="molecule type" value="Genomic_DNA"/>
</dbReference>
<sequence length="57" mass="6523">MLKLYGQANKRIWWMPRQLEAMKDVVVCEKLGGGDKQPLYPKMSEWGNPATLVVICT</sequence>
<accession>E0Y014</accession>
<dbReference type="AlphaFoldDB" id="E0Y014"/>
<proteinExistence type="predicted"/>
<name>E0Y014_9GAMM</name>
<organism evidence="1">
    <name type="scientific">uncultured gamma proteobacterium EB000_65A11</name>
    <dbReference type="NCBI Taxonomy" id="710972"/>
    <lineage>
        <taxon>Bacteria</taxon>
        <taxon>Pseudomonadati</taxon>
        <taxon>Pseudomonadota</taxon>
        <taxon>Gammaproteobacteria</taxon>
        <taxon>environmental samples</taxon>
    </lineage>
</organism>
<reference evidence="1" key="1">
    <citation type="journal article" date="2011" name="Environ. Microbiol.">
        <title>Time-series analyses of Monterey Bay coastal microbial picoplankton using a 'genome proxy' microarray.</title>
        <authorList>
            <person name="Rich V.I."/>
            <person name="Pham V.D."/>
            <person name="Eppley J."/>
            <person name="Shi Y."/>
            <person name="DeLong E.F."/>
        </authorList>
    </citation>
    <scope>NUCLEOTIDE SEQUENCE</scope>
</reference>
<protein>
    <submittedName>
        <fullName evidence="1">Uncharacterized protein</fullName>
    </submittedName>
</protein>